<protein>
    <submittedName>
        <fullName evidence="3">Uncharacterized protein</fullName>
    </submittedName>
</protein>
<feature type="compositionally biased region" description="Polar residues" evidence="2">
    <location>
        <begin position="102"/>
        <end position="131"/>
    </location>
</feature>
<proteinExistence type="predicted"/>
<reference evidence="3" key="1">
    <citation type="journal article" date="2008" name="Nature">
        <title>The amphioxus genome and the evolution of the chordate karyotype.</title>
        <authorList>
            <consortium name="US DOE Joint Genome Institute (JGI-PGF)"/>
            <person name="Putnam N.H."/>
            <person name="Butts T."/>
            <person name="Ferrier D.E.K."/>
            <person name="Furlong R.F."/>
            <person name="Hellsten U."/>
            <person name="Kawashima T."/>
            <person name="Robinson-Rechavi M."/>
            <person name="Shoguchi E."/>
            <person name="Terry A."/>
            <person name="Yu J.-K."/>
            <person name="Benito-Gutierrez E.L."/>
            <person name="Dubchak I."/>
            <person name="Garcia-Fernandez J."/>
            <person name="Gibson-Brown J.J."/>
            <person name="Grigoriev I.V."/>
            <person name="Horton A.C."/>
            <person name="de Jong P.J."/>
            <person name="Jurka J."/>
            <person name="Kapitonov V.V."/>
            <person name="Kohara Y."/>
            <person name="Kuroki Y."/>
            <person name="Lindquist E."/>
            <person name="Lucas S."/>
            <person name="Osoegawa K."/>
            <person name="Pennacchio L.A."/>
            <person name="Salamov A.A."/>
            <person name="Satou Y."/>
            <person name="Sauka-Spengler T."/>
            <person name="Schmutz J."/>
            <person name="Shin-I T."/>
            <person name="Toyoda A."/>
            <person name="Bronner-Fraser M."/>
            <person name="Fujiyama A."/>
            <person name="Holland L.Z."/>
            <person name="Holland P.W.H."/>
            <person name="Satoh N."/>
            <person name="Rokhsar D.S."/>
        </authorList>
    </citation>
    <scope>NUCLEOTIDE SEQUENCE [LARGE SCALE GENOMIC DNA]</scope>
    <source>
        <strain evidence="3">S238N-H82</strain>
        <tissue evidence="3">Testes</tissue>
    </source>
</reference>
<feature type="compositionally biased region" description="Polar residues" evidence="2">
    <location>
        <begin position="30"/>
        <end position="44"/>
    </location>
</feature>
<evidence type="ECO:0000313" key="3">
    <source>
        <dbReference type="EMBL" id="EEN56521.1"/>
    </source>
</evidence>
<organism>
    <name type="scientific">Branchiostoma floridae</name>
    <name type="common">Florida lancelet</name>
    <name type="synonym">Amphioxus</name>
    <dbReference type="NCBI Taxonomy" id="7739"/>
    <lineage>
        <taxon>Eukaryota</taxon>
        <taxon>Metazoa</taxon>
        <taxon>Chordata</taxon>
        <taxon>Cephalochordata</taxon>
        <taxon>Leptocardii</taxon>
        <taxon>Amphioxiformes</taxon>
        <taxon>Branchiostomatidae</taxon>
        <taxon>Branchiostoma</taxon>
    </lineage>
</organism>
<dbReference type="AlphaFoldDB" id="C3YTF4"/>
<dbReference type="EMBL" id="GG666551">
    <property type="protein sequence ID" value="EEN56521.1"/>
    <property type="molecule type" value="Genomic_DNA"/>
</dbReference>
<dbReference type="InParanoid" id="C3YTF4"/>
<accession>C3YTF4</accession>
<name>C3YTF4_BRAFL</name>
<evidence type="ECO:0000256" key="2">
    <source>
        <dbReference type="SAM" id="MobiDB-lite"/>
    </source>
</evidence>
<feature type="coiled-coil region" evidence="1">
    <location>
        <begin position="171"/>
        <end position="205"/>
    </location>
</feature>
<feature type="region of interest" description="Disordered" evidence="2">
    <location>
        <begin position="1"/>
        <end position="149"/>
    </location>
</feature>
<evidence type="ECO:0000256" key="1">
    <source>
        <dbReference type="SAM" id="Coils"/>
    </source>
</evidence>
<gene>
    <name evidence="3" type="ORF">BRAFLDRAFT_70119</name>
</gene>
<keyword evidence="1" id="KW-0175">Coiled coil</keyword>
<sequence length="280" mass="30659">MSETTLPSEETLPGTVPVCEHGLDIDGNRAQESLSVQTSTQTASKACDTETFPDEGPRPIQGLTEKSSARLHSNEPAGVEDGESEEKSLFESPEVYEAPRIDSSSLSEGPSDVLSNTEHQLQPTASSTTAESPAKRDSLGPVHQGMADTPSPLVALRAHLQAMVRDERDFVHTLNSKLTRLEGVVKNVREEKNSLAAEFRDLEEHVDKLNGGVRAFDAEMRDYSLEKTARDNLTEVDLRRTDSRLSFDIPEIGDQAEVGRRLGRRFVAADWAADSSLDKT</sequence>